<keyword evidence="1" id="KW-0479">Metal-binding</keyword>
<dbReference type="CDD" id="cd04794">
    <property type="entry name" value="euk_LANCL"/>
    <property type="match status" value="1"/>
</dbReference>
<gene>
    <name evidence="2" type="ORF">LWI28_016054</name>
</gene>
<dbReference type="AlphaFoldDB" id="A0AAD5J564"/>
<dbReference type="PANTHER" id="PTHR12736:SF7">
    <property type="entry name" value="LANC-LIKE PROTEIN 3"/>
    <property type="match status" value="1"/>
</dbReference>
<dbReference type="EMBL" id="JAJSOW010000100">
    <property type="protein sequence ID" value="KAI9186306.1"/>
    <property type="molecule type" value="Genomic_DNA"/>
</dbReference>
<organism evidence="2 3">
    <name type="scientific">Acer negundo</name>
    <name type="common">Box elder</name>
    <dbReference type="NCBI Taxonomy" id="4023"/>
    <lineage>
        <taxon>Eukaryota</taxon>
        <taxon>Viridiplantae</taxon>
        <taxon>Streptophyta</taxon>
        <taxon>Embryophyta</taxon>
        <taxon>Tracheophyta</taxon>
        <taxon>Spermatophyta</taxon>
        <taxon>Magnoliopsida</taxon>
        <taxon>eudicotyledons</taxon>
        <taxon>Gunneridae</taxon>
        <taxon>Pentapetalae</taxon>
        <taxon>rosids</taxon>
        <taxon>malvids</taxon>
        <taxon>Sapindales</taxon>
        <taxon>Sapindaceae</taxon>
        <taxon>Hippocastanoideae</taxon>
        <taxon>Acereae</taxon>
        <taxon>Acer</taxon>
    </lineage>
</organism>
<evidence type="ECO:0000313" key="2">
    <source>
        <dbReference type="EMBL" id="KAI9186306.1"/>
    </source>
</evidence>
<feature type="binding site" evidence="1">
    <location>
        <position position="112"/>
    </location>
    <ligand>
        <name>Zn(2+)</name>
        <dbReference type="ChEBI" id="CHEBI:29105"/>
    </ligand>
</feature>
<keyword evidence="1" id="KW-0862">Zinc</keyword>
<feature type="binding site" evidence="1">
    <location>
        <position position="67"/>
    </location>
    <ligand>
        <name>Zn(2+)</name>
        <dbReference type="ChEBI" id="CHEBI:29105"/>
    </ligand>
</feature>
<dbReference type="Proteomes" id="UP001064489">
    <property type="component" value="Chromosome 3"/>
</dbReference>
<evidence type="ECO:0000313" key="3">
    <source>
        <dbReference type="Proteomes" id="UP001064489"/>
    </source>
</evidence>
<name>A0AAD5J564_ACENE</name>
<comment type="caution">
    <text evidence="2">The sequence shown here is derived from an EMBL/GenBank/DDBJ whole genome shotgun (WGS) entry which is preliminary data.</text>
</comment>
<dbReference type="Gene3D" id="1.50.10.10">
    <property type="match status" value="1"/>
</dbReference>
<dbReference type="SUPFAM" id="SSF158745">
    <property type="entry name" value="LanC-like"/>
    <property type="match status" value="1"/>
</dbReference>
<dbReference type="Pfam" id="PF05147">
    <property type="entry name" value="LANC_like"/>
    <property type="match status" value="1"/>
</dbReference>
<dbReference type="PRINTS" id="PR01950">
    <property type="entry name" value="LANCSUPER"/>
</dbReference>
<dbReference type="PANTHER" id="PTHR12736">
    <property type="entry name" value="LANC-LIKE PROTEIN"/>
    <property type="match status" value="1"/>
</dbReference>
<evidence type="ECO:0000256" key="1">
    <source>
        <dbReference type="PIRSR" id="PIRSR607822-1"/>
    </source>
</evidence>
<dbReference type="InterPro" id="IPR012341">
    <property type="entry name" value="6hp_glycosidase-like_sf"/>
</dbReference>
<dbReference type="GO" id="GO:0031179">
    <property type="term" value="P:peptide modification"/>
    <property type="evidence" value="ECO:0007669"/>
    <property type="project" value="InterPro"/>
</dbReference>
<protein>
    <submittedName>
        <fullName evidence="2">Uncharacterized protein</fullName>
    </submittedName>
</protein>
<dbReference type="GO" id="GO:0005975">
    <property type="term" value="P:carbohydrate metabolic process"/>
    <property type="evidence" value="ECO:0007669"/>
    <property type="project" value="InterPro"/>
</dbReference>
<dbReference type="GO" id="GO:0046872">
    <property type="term" value="F:metal ion binding"/>
    <property type="evidence" value="ECO:0007669"/>
    <property type="project" value="UniProtKB-KW"/>
</dbReference>
<reference evidence="2" key="1">
    <citation type="journal article" date="2022" name="Plant J.">
        <title>Strategies of tolerance reflected in two North American maple genomes.</title>
        <authorList>
            <person name="McEvoy S.L."/>
            <person name="Sezen U.U."/>
            <person name="Trouern-Trend A."/>
            <person name="McMahon S.M."/>
            <person name="Schaberg P.G."/>
            <person name="Yang J."/>
            <person name="Wegrzyn J.L."/>
            <person name="Swenson N.G."/>
        </authorList>
    </citation>
    <scope>NUCLEOTIDE SEQUENCE</scope>
    <source>
        <strain evidence="2">91603</strain>
    </source>
</reference>
<sequence>MYEWHGKKYWGTAYGLAGIMHVLDMELKPDEVEDVKGTLRYMIKNHFPGGNYSSSEGSESDRLVHWCHGAPGITLTLVKAARVFGDEEFLQMAVDVGEVVWKRGLLKRVGICHGISMFFWHCTN</sequence>
<reference evidence="2" key="2">
    <citation type="submission" date="2023-02" db="EMBL/GenBank/DDBJ databases">
        <authorList>
            <person name="Swenson N.G."/>
            <person name="Wegrzyn J.L."/>
            <person name="Mcevoy S.L."/>
        </authorList>
    </citation>
    <scope>NUCLEOTIDE SEQUENCE</scope>
    <source>
        <strain evidence="2">91603</strain>
        <tissue evidence="2">Leaf</tissue>
    </source>
</reference>
<proteinExistence type="predicted"/>
<dbReference type="InterPro" id="IPR007822">
    <property type="entry name" value="LANC-like"/>
</dbReference>
<keyword evidence="3" id="KW-1185">Reference proteome</keyword>
<dbReference type="GO" id="GO:0005886">
    <property type="term" value="C:plasma membrane"/>
    <property type="evidence" value="ECO:0007669"/>
    <property type="project" value="TreeGrafter"/>
</dbReference>
<feature type="binding site" evidence="1">
    <location>
        <position position="113"/>
    </location>
    <ligand>
        <name>Zn(2+)</name>
        <dbReference type="ChEBI" id="CHEBI:29105"/>
    </ligand>
</feature>
<accession>A0AAD5J564</accession>